<dbReference type="InterPro" id="IPR008284">
    <property type="entry name" value="MoCF_biosynth_CS"/>
</dbReference>
<dbReference type="InterPro" id="IPR051920">
    <property type="entry name" value="MPT_Adenylyltrnsfr/MoaC-Rel"/>
</dbReference>
<reference evidence="8 9" key="1">
    <citation type="submission" date="2019-08" db="EMBL/GenBank/DDBJ databases">
        <authorList>
            <person name="Luo N."/>
        </authorList>
    </citation>
    <scope>NUCLEOTIDE SEQUENCE [LARGE SCALE GENOMIC DNA]</scope>
    <source>
        <strain evidence="8 9">NCIMB 9442</strain>
    </source>
</reference>
<keyword evidence="9" id="KW-1185">Reference proteome</keyword>
<protein>
    <recommendedName>
        <fullName evidence="3">Molybdopterin adenylyltransferase</fullName>
        <ecNumber evidence="2">2.7.7.75</ecNumber>
    </recommendedName>
</protein>
<evidence type="ECO:0000259" key="7">
    <source>
        <dbReference type="SMART" id="SM00852"/>
    </source>
</evidence>
<sequence>MGDDHVMLDVATMPVPRGGIIALAAGPVGLPGALPALAAVQADVVLGLAVGATLHDALLDPMGDPLFRVVGRTLLPRSGSAHAGACVFVEALCDEPGGRVLHLLARRRGRALAWVTLSDKGAAGLRQDASGPTIAEMVREAMPLCIERGYLLPDDGQRLRALLVDLALTQGYDLILTTGGTGIGPRDVTPEATLAVIERRLPGFEQAMMAASLAKTPNAVISRAVAGTLGGAVIVNLPGSRKAVAENLAAVLPALAHALDKLQGDPAECGG</sequence>
<dbReference type="NCBIfam" id="TIGR00177">
    <property type="entry name" value="molyb_syn"/>
    <property type="match status" value="1"/>
</dbReference>
<dbReference type="Proteomes" id="UP001194469">
    <property type="component" value="Unassembled WGS sequence"/>
</dbReference>
<comment type="pathway">
    <text evidence="1">Cofactor biosynthesis; molybdopterin biosynthesis.</text>
</comment>
<dbReference type="Gene3D" id="3.40.980.10">
    <property type="entry name" value="MoaB/Mog-like domain"/>
    <property type="match status" value="1"/>
</dbReference>
<evidence type="ECO:0000256" key="5">
    <source>
        <dbReference type="ARBA" id="ARBA00051131"/>
    </source>
</evidence>
<keyword evidence="4" id="KW-0501">Molybdenum cofactor biosynthesis</keyword>
<dbReference type="PROSITE" id="PS01078">
    <property type="entry name" value="MOCF_BIOSYNTHESIS_1"/>
    <property type="match status" value="1"/>
</dbReference>
<proteinExistence type="predicted"/>
<comment type="caution">
    <text evidence="8">The sequence shown here is derived from an EMBL/GenBank/DDBJ whole genome shotgun (WGS) entry which is preliminary data.</text>
</comment>
<organism evidence="8 9">
    <name type="scientific">Nitratidesulfovibrio oxamicus</name>
    <dbReference type="NCBI Taxonomy" id="32016"/>
    <lineage>
        <taxon>Bacteria</taxon>
        <taxon>Pseudomonadati</taxon>
        <taxon>Thermodesulfobacteriota</taxon>
        <taxon>Desulfovibrionia</taxon>
        <taxon>Desulfovibrionales</taxon>
        <taxon>Desulfovibrionaceae</taxon>
        <taxon>Nitratidesulfovibrio</taxon>
    </lineage>
</organism>
<evidence type="ECO:0000256" key="4">
    <source>
        <dbReference type="ARBA" id="ARBA00023150"/>
    </source>
</evidence>
<evidence type="ECO:0000256" key="3">
    <source>
        <dbReference type="ARBA" id="ARBA00013491"/>
    </source>
</evidence>
<dbReference type="SMART" id="SM00852">
    <property type="entry name" value="MoCF_biosynth"/>
    <property type="match status" value="1"/>
</dbReference>
<dbReference type="PANTHER" id="PTHR43764:SF1">
    <property type="entry name" value="MOLYBDOPTERIN MOLYBDOTRANSFERASE"/>
    <property type="match status" value="1"/>
</dbReference>
<evidence type="ECO:0000256" key="1">
    <source>
        <dbReference type="ARBA" id="ARBA00005046"/>
    </source>
</evidence>
<comment type="catalytic activity">
    <reaction evidence="5">
        <text>molybdopterin + ATP + H(+) = adenylyl-molybdopterin + diphosphate</text>
        <dbReference type="Rhea" id="RHEA:31331"/>
        <dbReference type="ChEBI" id="CHEBI:15378"/>
        <dbReference type="ChEBI" id="CHEBI:30616"/>
        <dbReference type="ChEBI" id="CHEBI:33019"/>
        <dbReference type="ChEBI" id="CHEBI:58698"/>
        <dbReference type="ChEBI" id="CHEBI:62727"/>
        <dbReference type="EC" id="2.7.7.75"/>
    </reaction>
</comment>
<evidence type="ECO:0000256" key="6">
    <source>
        <dbReference type="ARBA" id="ARBA00058212"/>
    </source>
</evidence>
<accession>A0ABS0J1K4</accession>
<dbReference type="SUPFAM" id="SSF53218">
    <property type="entry name" value="Molybdenum cofactor biosynthesis proteins"/>
    <property type="match status" value="1"/>
</dbReference>
<name>A0ABS0J1K4_9BACT</name>
<dbReference type="RefSeq" id="WP_196608244.1">
    <property type="nucleotide sequence ID" value="NZ_VRYY01000065.1"/>
</dbReference>
<gene>
    <name evidence="8" type="ORF">FVW20_03035</name>
</gene>
<evidence type="ECO:0000313" key="9">
    <source>
        <dbReference type="Proteomes" id="UP001194469"/>
    </source>
</evidence>
<comment type="function">
    <text evidence="6">Catalyzes the adenylation of molybdopterin as part of the biosynthesis of the molybdenum-cofactor.</text>
</comment>
<dbReference type="InterPro" id="IPR001453">
    <property type="entry name" value="MoaB/Mog_dom"/>
</dbReference>
<dbReference type="PANTHER" id="PTHR43764">
    <property type="entry name" value="MOLYBDENUM COFACTOR BIOSYNTHESIS"/>
    <property type="match status" value="1"/>
</dbReference>
<dbReference type="InterPro" id="IPR036425">
    <property type="entry name" value="MoaB/Mog-like_dom_sf"/>
</dbReference>
<evidence type="ECO:0000313" key="8">
    <source>
        <dbReference type="EMBL" id="MBG3876027.1"/>
    </source>
</evidence>
<feature type="domain" description="MoaB/Mog" evidence="7">
    <location>
        <begin position="113"/>
        <end position="258"/>
    </location>
</feature>
<dbReference type="Pfam" id="PF00994">
    <property type="entry name" value="MoCF_biosynth"/>
    <property type="match status" value="1"/>
</dbReference>
<dbReference type="EC" id="2.7.7.75" evidence="2"/>
<evidence type="ECO:0000256" key="2">
    <source>
        <dbReference type="ARBA" id="ARBA00012509"/>
    </source>
</evidence>
<dbReference type="EMBL" id="VRYY01000065">
    <property type="protein sequence ID" value="MBG3876027.1"/>
    <property type="molecule type" value="Genomic_DNA"/>
</dbReference>
<dbReference type="CDD" id="cd00886">
    <property type="entry name" value="MogA_MoaB"/>
    <property type="match status" value="1"/>
</dbReference>